<feature type="non-terminal residue" evidence="8">
    <location>
        <position position="258"/>
    </location>
</feature>
<dbReference type="EMBL" id="LKCM01000261">
    <property type="protein sequence ID" value="KPQ42172.1"/>
    <property type="molecule type" value="Genomic_DNA"/>
</dbReference>
<reference evidence="8 9" key="1">
    <citation type="submission" date="2015-09" db="EMBL/GenBank/DDBJ databases">
        <title>A metagenomics-based metabolic model of nitrate-dependent anaerobic oxidation of methane by Methanoperedens-like archaea.</title>
        <authorList>
            <person name="Arshad A."/>
            <person name="Speth D.R."/>
            <person name="De Graaf R.M."/>
            <person name="Op Den Camp H.J."/>
            <person name="Jetten M.S."/>
            <person name="Welte C.U."/>
        </authorList>
    </citation>
    <scope>NUCLEOTIDE SEQUENCE [LARGE SCALE GENOMIC DNA]</scope>
</reference>
<evidence type="ECO:0000256" key="3">
    <source>
        <dbReference type="ARBA" id="ARBA00022801"/>
    </source>
</evidence>
<comment type="caution">
    <text evidence="8">The sequence shown here is derived from an EMBL/GenBank/DDBJ whole genome shotgun (WGS) entry which is preliminary data.</text>
</comment>
<proteinExistence type="inferred from homology"/>
<keyword evidence="2" id="KW-0645">Protease</keyword>
<name>A0A0P8A296_9EURY</name>
<dbReference type="PANTHER" id="PTHR30624:SF0">
    <property type="entry name" value="METALLOPROTEASE SLR0863"/>
    <property type="match status" value="1"/>
</dbReference>
<dbReference type="PATRIC" id="fig|1719120.3.peg.3565"/>
<dbReference type="InterPro" id="IPR035068">
    <property type="entry name" value="TldD/PmbA_N"/>
</dbReference>
<sequence>MDFYDTRIIKSISTSIVLDNGQIREISNNFSSGGAVRVLDGGSWGFVSLDGVVENTDAAISSAGRLAESARNRSPRNPIDLAPIKNPDLKDLPVIKEKPQDIPIEDKVKLLLEIEKSAKKPGIQSTNAVYSESLINVKYSSSEGLDCEYTLTRVGFAISSIAQSEGVYQIGRESRFGVMGFEIFKKHDAFALAEKAATTAIELLSAKTPKAGTYPVILDQELAGVFIHEAVGHAVEADHVLEGNSILSGKIGEQIASP</sequence>
<protein>
    <submittedName>
        <fullName evidence="8">PmbA/TldD family protein</fullName>
    </submittedName>
</protein>
<feature type="domain" description="Metalloprotease TldD/E N-terminal" evidence="5">
    <location>
        <begin position="5"/>
        <end position="65"/>
    </location>
</feature>
<evidence type="ECO:0000313" key="9">
    <source>
        <dbReference type="Proteomes" id="UP000050360"/>
    </source>
</evidence>
<dbReference type="Pfam" id="PF19290">
    <property type="entry name" value="PmbA_TldD_2nd"/>
    <property type="match status" value="1"/>
</dbReference>
<evidence type="ECO:0000259" key="7">
    <source>
        <dbReference type="Pfam" id="PF19290"/>
    </source>
</evidence>
<evidence type="ECO:0000313" key="8">
    <source>
        <dbReference type="EMBL" id="KPQ42172.1"/>
    </source>
</evidence>
<feature type="domain" description="Metalloprotease TldD/E central" evidence="7">
    <location>
        <begin position="98"/>
        <end position="204"/>
    </location>
</feature>
<dbReference type="InterPro" id="IPR045570">
    <property type="entry name" value="Metalloprtase-TldD/E_cen_dom"/>
</dbReference>
<evidence type="ECO:0000259" key="5">
    <source>
        <dbReference type="Pfam" id="PF01523"/>
    </source>
</evidence>
<feature type="domain" description="Metalloprotease TldD/E C-terminal" evidence="6">
    <location>
        <begin position="212"/>
        <end position="258"/>
    </location>
</feature>
<dbReference type="AlphaFoldDB" id="A0A0P8A296"/>
<dbReference type="InterPro" id="IPR036059">
    <property type="entry name" value="TldD/PmbA_sf"/>
</dbReference>
<dbReference type="InterPro" id="IPR045569">
    <property type="entry name" value="Metalloprtase-TldD/E_C"/>
</dbReference>
<evidence type="ECO:0000256" key="4">
    <source>
        <dbReference type="ARBA" id="ARBA00023049"/>
    </source>
</evidence>
<dbReference type="GO" id="GO:0008237">
    <property type="term" value="F:metallopeptidase activity"/>
    <property type="evidence" value="ECO:0007669"/>
    <property type="project" value="UniProtKB-KW"/>
</dbReference>
<comment type="similarity">
    <text evidence="1">Belongs to the peptidase U62 family.</text>
</comment>
<dbReference type="Gene3D" id="3.30.2290.10">
    <property type="entry name" value="PmbA/TldD superfamily"/>
    <property type="match status" value="1"/>
</dbReference>
<dbReference type="SUPFAM" id="SSF111283">
    <property type="entry name" value="Putative modulator of DNA gyrase, PmbA/TldD"/>
    <property type="match status" value="1"/>
</dbReference>
<accession>A0A0P8A296</accession>
<evidence type="ECO:0000256" key="2">
    <source>
        <dbReference type="ARBA" id="ARBA00022670"/>
    </source>
</evidence>
<keyword evidence="4" id="KW-0482">Metalloprotease</keyword>
<dbReference type="InterPro" id="IPR002510">
    <property type="entry name" value="Metalloprtase-TldD/E_N"/>
</dbReference>
<dbReference type="GO" id="GO:0005829">
    <property type="term" value="C:cytosol"/>
    <property type="evidence" value="ECO:0007669"/>
    <property type="project" value="TreeGrafter"/>
</dbReference>
<dbReference type="Pfam" id="PF01523">
    <property type="entry name" value="PmbA_TldD_1st"/>
    <property type="match status" value="1"/>
</dbReference>
<evidence type="ECO:0000256" key="1">
    <source>
        <dbReference type="ARBA" id="ARBA00005836"/>
    </source>
</evidence>
<keyword evidence="3" id="KW-0378">Hydrolase</keyword>
<organism evidence="8 9">
    <name type="scientific">Candidatus Methanoperedens nitratireducens</name>
    <dbReference type="NCBI Taxonomy" id="1392998"/>
    <lineage>
        <taxon>Archaea</taxon>
        <taxon>Methanobacteriati</taxon>
        <taxon>Methanobacteriota</taxon>
        <taxon>Stenosarchaea group</taxon>
        <taxon>Methanomicrobia</taxon>
        <taxon>Methanosarcinales</taxon>
        <taxon>ANME-2 cluster</taxon>
        <taxon>Candidatus Methanoperedentaceae</taxon>
        <taxon>Candidatus Methanoperedens</taxon>
    </lineage>
</organism>
<dbReference type="Pfam" id="PF19289">
    <property type="entry name" value="PmbA_TldD_3rd"/>
    <property type="match status" value="1"/>
</dbReference>
<evidence type="ECO:0000259" key="6">
    <source>
        <dbReference type="Pfam" id="PF19289"/>
    </source>
</evidence>
<dbReference type="PANTHER" id="PTHR30624">
    <property type="entry name" value="UNCHARACTERIZED PROTEIN TLDD AND PMBA"/>
    <property type="match status" value="1"/>
</dbReference>
<gene>
    <name evidence="8" type="ORF">MPEBLZ_03277</name>
</gene>
<dbReference type="Proteomes" id="UP000050360">
    <property type="component" value="Unassembled WGS sequence"/>
</dbReference>
<dbReference type="GO" id="GO:0006508">
    <property type="term" value="P:proteolysis"/>
    <property type="evidence" value="ECO:0007669"/>
    <property type="project" value="UniProtKB-KW"/>
</dbReference>
<dbReference type="InterPro" id="IPR051463">
    <property type="entry name" value="Peptidase_U62_metallo"/>
</dbReference>